<organism evidence="8">
    <name type="scientific">Nicotiana tabacum</name>
    <name type="common">Common tobacco</name>
    <dbReference type="NCBI Taxonomy" id="4097"/>
    <lineage>
        <taxon>Eukaryota</taxon>
        <taxon>Viridiplantae</taxon>
        <taxon>Streptophyta</taxon>
        <taxon>Embryophyta</taxon>
        <taxon>Tracheophyta</taxon>
        <taxon>Spermatophyta</taxon>
        <taxon>Magnoliopsida</taxon>
        <taxon>eudicotyledons</taxon>
        <taxon>Gunneridae</taxon>
        <taxon>Pentapetalae</taxon>
        <taxon>asterids</taxon>
        <taxon>lamiids</taxon>
        <taxon>Solanales</taxon>
        <taxon>Solanaceae</taxon>
        <taxon>Nicotianoideae</taxon>
        <taxon>Nicotianeae</taxon>
        <taxon>Nicotiana</taxon>
    </lineage>
</organism>
<dbReference type="PANTHER" id="PTHR47855">
    <property type="entry name" value="OS01G0525701 PROTEIN"/>
    <property type="match status" value="1"/>
</dbReference>
<dbReference type="GO" id="GO:0005886">
    <property type="term" value="C:plasma membrane"/>
    <property type="evidence" value="ECO:0007669"/>
    <property type="project" value="UniProtKB-SubCell"/>
</dbReference>
<dbReference type="InterPro" id="IPR012552">
    <property type="entry name" value="DVL"/>
</dbReference>
<keyword evidence="6" id="KW-0472">Membrane</keyword>
<dbReference type="GO" id="GO:0048367">
    <property type="term" value="P:shoot system development"/>
    <property type="evidence" value="ECO:0007669"/>
    <property type="project" value="UniProtKB-ARBA"/>
</dbReference>
<proteinExistence type="inferred from homology"/>
<evidence type="ECO:0000256" key="5">
    <source>
        <dbReference type="ARBA" id="ARBA00022989"/>
    </source>
</evidence>
<evidence type="ECO:0000256" key="1">
    <source>
        <dbReference type="ARBA" id="ARBA00004162"/>
    </source>
</evidence>
<keyword evidence="4" id="KW-0812">Transmembrane</keyword>
<keyword evidence="5" id="KW-1133">Transmembrane helix</keyword>
<evidence type="ECO:0000256" key="3">
    <source>
        <dbReference type="ARBA" id="ARBA00022475"/>
    </source>
</evidence>
<protein>
    <submittedName>
        <fullName evidence="8">Uncharacterized protein</fullName>
    </submittedName>
</protein>
<sequence>MEMESSKVGGDDKKFSCKSVREYIKEQKGRLFIIRRCIVMLLCWHD</sequence>
<dbReference type="PaxDb" id="4097-A0A1S4D600"/>
<evidence type="ECO:0000256" key="7">
    <source>
        <dbReference type="ARBA" id="ARBA00024340"/>
    </source>
</evidence>
<accession>A0A1S4D600</accession>
<reference evidence="8" key="1">
    <citation type="submission" date="2025-08" db="UniProtKB">
        <authorList>
            <consortium name="RefSeq"/>
        </authorList>
    </citation>
    <scope>IDENTIFICATION</scope>
</reference>
<evidence type="ECO:0000313" key="8">
    <source>
        <dbReference type="RefSeq" id="XP_016508801.1"/>
    </source>
</evidence>
<dbReference type="KEGG" id="nta:107826354"/>
<dbReference type="Pfam" id="PF08137">
    <property type="entry name" value="DVL"/>
    <property type="match status" value="1"/>
</dbReference>
<evidence type="ECO:0000256" key="2">
    <source>
        <dbReference type="ARBA" id="ARBA00022473"/>
    </source>
</evidence>
<dbReference type="AlphaFoldDB" id="A0A1S4D600"/>
<evidence type="ECO:0000256" key="6">
    <source>
        <dbReference type="ARBA" id="ARBA00023136"/>
    </source>
</evidence>
<comment type="similarity">
    <text evidence="7">Belongs to the DVL/RTFL small polypeptides family.</text>
</comment>
<gene>
    <name evidence="8" type="primary">LOC107826354</name>
</gene>
<comment type="subcellular location">
    <subcellularLocation>
        <location evidence="1">Cell membrane</location>
        <topology evidence="1">Single-pass membrane protein</topology>
    </subcellularLocation>
</comment>
<dbReference type="PANTHER" id="PTHR47855:SF3">
    <property type="entry name" value="SMALL POLYPEPTIDE DEVIL 1-RELATED"/>
    <property type="match status" value="1"/>
</dbReference>
<dbReference type="InterPro" id="IPR052153">
    <property type="entry name" value="DVL/RTFL_small_peptides"/>
</dbReference>
<dbReference type="RefSeq" id="XP_016508801.1">
    <property type="nucleotide sequence ID" value="XM_016653315.1"/>
</dbReference>
<evidence type="ECO:0000256" key="4">
    <source>
        <dbReference type="ARBA" id="ARBA00022692"/>
    </source>
</evidence>
<dbReference type="OrthoDB" id="602011at2759"/>
<keyword evidence="2" id="KW-0217">Developmental protein</keyword>
<keyword evidence="3" id="KW-1003">Cell membrane</keyword>
<dbReference type="GO" id="GO:0008285">
    <property type="term" value="P:negative regulation of cell population proliferation"/>
    <property type="evidence" value="ECO:0007669"/>
    <property type="project" value="InterPro"/>
</dbReference>
<name>A0A1S4D600_TOBAC</name>